<feature type="domain" description="Carrier" evidence="1">
    <location>
        <begin position="12"/>
        <end position="93"/>
    </location>
</feature>
<dbReference type="AlphaFoldDB" id="A0A9X1TXM3"/>
<dbReference type="SUPFAM" id="SSF47336">
    <property type="entry name" value="ACP-like"/>
    <property type="match status" value="1"/>
</dbReference>
<gene>
    <name evidence="2" type="ORF">LVY65_02715</name>
</gene>
<protein>
    <submittedName>
        <fullName evidence="2">Acyl carrier protein</fullName>
    </submittedName>
</protein>
<dbReference type="RefSeq" id="WP_235066469.1">
    <property type="nucleotide sequence ID" value="NZ_JAKFGM010000001.1"/>
</dbReference>
<accession>A0A9X1TXM3</accession>
<evidence type="ECO:0000313" key="2">
    <source>
        <dbReference type="EMBL" id="MCF2513982.1"/>
    </source>
</evidence>
<dbReference type="InterPro" id="IPR009081">
    <property type="entry name" value="PP-bd_ACP"/>
</dbReference>
<dbReference type="InterPro" id="IPR036736">
    <property type="entry name" value="ACP-like_sf"/>
</dbReference>
<reference evidence="2" key="1">
    <citation type="submission" date="2022-01" db="EMBL/GenBank/DDBJ databases">
        <authorList>
            <person name="Jo J.-H."/>
            <person name="Im W.-T."/>
        </authorList>
    </citation>
    <scope>NUCLEOTIDE SEQUENCE</scope>
    <source>
        <strain evidence="2">G124</strain>
    </source>
</reference>
<name>A0A9X1TXM3_9SPHN</name>
<dbReference type="EMBL" id="JAKFGM010000001">
    <property type="protein sequence ID" value="MCF2513982.1"/>
    <property type="molecule type" value="Genomic_DNA"/>
</dbReference>
<dbReference type="Proteomes" id="UP001139410">
    <property type="component" value="Unassembled WGS sequence"/>
</dbReference>
<evidence type="ECO:0000313" key="3">
    <source>
        <dbReference type="Proteomes" id="UP001139410"/>
    </source>
</evidence>
<sequence>MGEGVLALEDGGEVEATLRALLVEVLGLSSARVAGFDSETELFGALPEFDSMAVANLLTGIEERFGILIEDDDVEAEDFMTFGRLLSRTRALSLH</sequence>
<organism evidence="2 3">
    <name type="scientific">Sphingomonas cremea</name>
    <dbReference type="NCBI Taxonomy" id="2904799"/>
    <lineage>
        <taxon>Bacteria</taxon>
        <taxon>Pseudomonadati</taxon>
        <taxon>Pseudomonadota</taxon>
        <taxon>Alphaproteobacteria</taxon>
        <taxon>Sphingomonadales</taxon>
        <taxon>Sphingomonadaceae</taxon>
        <taxon>Sphingomonas</taxon>
    </lineage>
</organism>
<proteinExistence type="predicted"/>
<comment type="caution">
    <text evidence="2">The sequence shown here is derived from an EMBL/GenBank/DDBJ whole genome shotgun (WGS) entry which is preliminary data.</text>
</comment>
<dbReference type="PROSITE" id="PS50075">
    <property type="entry name" value="CARRIER"/>
    <property type="match status" value="1"/>
</dbReference>
<keyword evidence="3" id="KW-1185">Reference proteome</keyword>
<evidence type="ECO:0000259" key="1">
    <source>
        <dbReference type="PROSITE" id="PS50075"/>
    </source>
</evidence>
<dbReference type="Pfam" id="PF00550">
    <property type="entry name" value="PP-binding"/>
    <property type="match status" value="1"/>
</dbReference>
<dbReference type="Gene3D" id="1.10.1200.10">
    <property type="entry name" value="ACP-like"/>
    <property type="match status" value="1"/>
</dbReference>